<reference evidence="2" key="2">
    <citation type="submission" date="2021-01" db="EMBL/GenBank/DDBJ databases">
        <authorList>
            <person name="Schikora-Tamarit M.A."/>
        </authorList>
    </citation>
    <scope>NUCLEOTIDE SEQUENCE</scope>
    <source>
        <strain evidence="2">CBS6341</strain>
    </source>
</reference>
<evidence type="ECO:0000313" key="2">
    <source>
        <dbReference type="EMBL" id="KAH3673149.1"/>
    </source>
</evidence>
<feature type="compositionally biased region" description="Polar residues" evidence="1">
    <location>
        <begin position="172"/>
        <end position="200"/>
    </location>
</feature>
<keyword evidence="3" id="KW-1185">Reference proteome</keyword>
<dbReference type="AlphaFoldDB" id="A0A9P8PKN2"/>
<feature type="region of interest" description="Disordered" evidence="1">
    <location>
        <begin position="172"/>
        <end position="201"/>
    </location>
</feature>
<comment type="caution">
    <text evidence="2">The sequence shown here is derived from an EMBL/GenBank/DDBJ whole genome shotgun (WGS) entry which is preliminary data.</text>
</comment>
<protein>
    <submittedName>
        <fullName evidence="2">Uncharacterized protein</fullName>
    </submittedName>
</protein>
<dbReference type="OrthoDB" id="5408025at2759"/>
<accession>A0A9P8PKN2</accession>
<evidence type="ECO:0000256" key="1">
    <source>
        <dbReference type="SAM" id="MobiDB-lite"/>
    </source>
</evidence>
<feature type="compositionally biased region" description="Low complexity" evidence="1">
    <location>
        <begin position="31"/>
        <end position="54"/>
    </location>
</feature>
<feature type="compositionally biased region" description="Polar residues" evidence="1">
    <location>
        <begin position="1"/>
        <end position="11"/>
    </location>
</feature>
<feature type="region of interest" description="Disordered" evidence="1">
    <location>
        <begin position="1"/>
        <end position="68"/>
    </location>
</feature>
<reference evidence="2" key="1">
    <citation type="journal article" date="2021" name="Open Biol.">
        <title>Shared evolutionary footprints suggest mitochondrial oxidative damage underlies multiple complex I losses in fungi.</title>
        <authorList>
            <person name="Schikora-Tamarit M.A."/>
            <person name="Marcet-Houben M."/>
            <person name="Nosek J."/>
            <person name="Gabaldon T."/>
        </authorList>
    </citation>
    <scope>NUCLEOTIDE SEQUENCE</scope>
    <source>
        <strain evidence="2">CBS6341</strain>
    </source>
</reference>
<organism evidence="2 3">
    <name type="scientific">Wickerhamomyces mucosus</name>
    <dbReference type="NCBI Taxonomy" id="1378264"/>
    <lineage>
        <taxon>Eukaryota</taxon>
        <taxon>Fungi</taxon>
        <taxon>Dikarya</taxon>
        <taxon>Ascomycota</taxon>
        <taxon>Saccharomycotina</taxon>
        <taxon>Saccharomycetes</taxon>
        <taxon>Phaffomycetales</taxon>
        <taxon>Wickerhamomycetaceae</taxon>
        <taxon>Wickerhamomyces</taxon>
    </lineage>
</organism>
<dbReference type="Proteomes" id="UP000769528">
    <property type="component" value="Unassembled WGS sequence"/>
</dbReference>
<dbReference type="EMBL" id="JAEUBF010001046">
    <property type="protein sequence ID" value="KAH3673149.1"/>
    <property type="molecule type" value="Genomic_DNA"/>
</dbReference>
<name>A0A9P8PKN2_9ASCO</name>
<feature type="compositionally biased region" description="Polar residues" evidence="1">
    <location>
        <begin position="55"/>
        <end position="68"/>
    </location>
</feature>
<proteinExistence type="predicted"/>
<sequence length="220" mass="24338">MNQYNKSARTPSQQSSSQSSAYLHEPSALNSSLYTTPAPSSSLSSNSYTYSASTIPTESPLQQPLNLYPSNTYNHLNLSTHLEDTSSPIQNASLYSSSSNQRPITSPSLNFSSLYSTRARFNASKGFDIEDDLEFCPAITYRQPNSNGTPTGHVNPYANYFTSHKFNPYTSTSFSPQSPTYNNSPTQKITNENSPRATTPRTKKIVEANNFRVGSPRLYK</sequence>
<gene>
    <name evidence="2" type="ORF">WICMUC_003872</name>
</gene>
<evidence type="ECO:0000313" key="3">
    <source>
        <dbReference type="Proteomes" id="UP000769528"/>
    </source>
</evidence>